<keyword evidence="3" id="KW-1185">Reference proteome</keyword>
<evidence type="ECO:0000313" key="2">
    <source>
        <dbReference type="EMBL" id="CAL6105821.1"/>
    </source>
</evidence>
<gene>
    <name evidence="1" type="ORF">HINF_LOCUS56969</name>
    <name evidence="2" type="ORF">HINF_LOCUS73447</name>
</gene>
<protein>
    <submittedName>
        <fullName evidence="2">Hypothetical_protein</fullName>
    </submittedName>
</protein>
<reference evidence="1" key="1">
    <citation type="submission" date="2023-06" db="EMBL/GenBank/DDBJ databases">
        <authorList>
            <person name="Kurt Z."/>
        </authorList>
    </citation>
    <scope>NUCLEOTIDE SEQUENCE</scope>
</reference>
<evidence type="ECO:0000313" key="3">
    <source>
        <dbReference type="Proteomes" id="UP001642409"/>
    </source>
</evidence>
<dbReference type="Proteomes" id="UP001642409">
    <property type="component" value="Unassembled WGS sequence"/>
</dbReference>
<proteinExistence type="predicted"/>
<dbReference type="EMBL" id="CATOUU010001056">
    <property type="protein sequence ID" value="CAI9969324.1"/>
    <property type="molecule type" value="Genomic_DNA"/>
</dbReference>
<reference evidence="2 3" key="2">
    <citation type="submission" date="2024-07" db="EMBL/GenBank/DDBJ databases">
        <authorList>
            <person name="Akdeniz Z."/>
        </authorList>
    </citation>
    <scope>NUCLEOTIDE SEQUENCE [LARGE SCALE GENOMIC DNA]</scope>
</reference>
<accession>A0AA86UVD6</accession>
<name>A0AA86UVD6_9EUKA</name>
<dbReference type="AlphaFoldDB" id="A0AA86UVD6"/>
<comment type="caution">
    <text evidence="1">The sequence shown here is derived from an EMBL/GenBank/DDBJ whole genome shotgun (WGS) entry which is preliminary data.</text>
</comment>
<evidence type="ECO:0000313" key="1">
    <source>
        <dbReference type="EMBL" id="CAI9969324.1"/>
    </source>
</evidence>
<organism evidence="1">
    <name type="scientific">Hexamita inflata</name>
    <dbReference type="NCBI Taxonomy" id="28002"/>
    <lineage>
        <taxon>Eukaryota</taxon>
        <taxon>Metamonada</taxon>
        <taxon>Diplomonadida</taxon>
        <taxon>Hexamitidae</taxon>
        <taxon>Hexamitinae</taxon>
        <taxon>Hexamita</taxon>
    </lineage>
</organism>
<sequence>MHYYRFRNEQHLSSMIKISRVSVVVGILSQKSFQQQYRITQGQSFGRLCLIQPLYIMNYCQLALNRFDKGLQTLLRLSKLWRCLKYHVAVEFITHAFLYEMSKFIQSAWICCNL</sequence>
<dbReference type="EMBL" id="CAXDID020000601">
    <property type="protein sequence ID" value="CAL6105821.1"/>
    <property type="molecule type" value="Genomic_DNA"/>
</dbReference>